<dbReference type="AlphaFoldDB" id="A0AAP0B582"/>
<feature type="transmembrane region" description="Helical" evidence="2">
    <location>
        <begin position="339"/>
        <end position="362"/>
    </location>
</feature>
<gene>
    <name evidence="3" type="ORF">KSP39_PZI017255</name>
</gene>
<feature type="compositionally biased region" description="Basic and acidic residues" evidence="1">
    <location>
        <begin position="1"/>
        <end position="10"/>
    </location>
</feature>
<feature type="transmembrane region" description="Helical" evidence="2">
    <location>
        <begin position="260"/>
        <end position="277"/>
    </location>
</feature>
<evidence type="ECO:0000313" key="3">
    <source>
        <dbReference type="EMBL" id="KAK8928608.1"/>
    </source>
</evidence>
<dbReference type="PANTHER" id="PTHR36367">
    <property type="entry name" value="TRANSMEMBRANE PROTEIN"/>
    <property type="match status" value="1"/>
</dbReference>
<accession>A0AAP0B582</accession>
<dbReference type="PANTHER" id="PTHR36367:SF2">
    <property type="entry name" value="TRANSMEMBRANE PROTEIN"/>
    <property type="match status" value="1"/>
</dbReference>
<evidence type="ECO:0000256" key="1">
    <source>
        <dbReference type="SAM" id="MobiDB-lite"/>
    </source>
</evidence>
<name>A0AAP0B582_9ASPA</name>
<evidence type="ECO:0000313" key="4">
    <source>
        <dbReference type="Proteomes" id="UP001418222"/>
    </source>
</evidence>
<proteinExistence type="predicted"/>
<dbReference type="EMBL" id="JBBWWQ010000015">
    <property type="protein sequence ID" value="KAK8928608.1"/>
    <property type="molecule type" value="Genomic_DNA"/>
</dbReference>
<dbReference type="Proteomes" id="UP001418222">
    <property type="component" value="Unassembled WGS sequence"/>
</dbReference>
<keyword evidence="2" id="KW-0472">Membrane</keyword>
<sequence>MVGDCGADRRTRQRPRRQSTSDKRRHDQEEETAADRRGGPQRKEERLETSRPQGLQGRPPGPRSERVVGSERETAGILYGGEAAGLRWSFLAPRLAHTRELLGQACLCSPLFAPVRPCSPMLTFARPSWPCSPKLALLAQARPARPSSARLTPAFPSSPLHSQARPGSLRLALARLGDPVWAIKWSTINDLVALSLNFFFILPIANSGKHMSSATPTVMALYSASAVDLGTTDCFLLLHETRVVGIHVIQEPVLHPVAESLFNFVLGWTLLFGPLLFTDRRRGNFKGSLDFLWGCQMFLTNTFLIPYMAIRLNDPGDDGERSRPKPTRLGSLLTTGARAVGVVGGIVCFVSIIWALIGRPGGGFGDGMDRWRFLEGYVRSERLAYAFLWDIFLYAIFQPWLIGDNVGNVKRGYEGIVGALRFVPVFGLVAYLLCLDDGRDL</sequence>
<organism evidence="3 4">
    <name type="scientific">Platanthera zijinensis</name>
    <dbReference type="NCBI Taxonomy" id="2320716"/>
    <lineage>
        <taxon>Eukaryota</taxon>
        <taxon>Viridiplantae</taxon>
        <taxon>Streptophyta</taxon>
        <taxon>Embryophyta</taxon>
        <taxon>Tracheophyta</taxon>
        <taxon>Spermatophyta</taxon>
        <taxon>Magnoliopsida</taxon>
        <taxon>Liliopsida</taxon>
        <taxon>Asparagales</taxon>
        <taxon>Orchidaceae</taxon>
        <taxon>Orchidoideae</taxon>
        <taxon>Orchideae</taxon>
        <taxon>Orchidinae</taxon>
        <taxon>Platanthera</taxon>
    </lineage>
</organism>
<feature type="region of interest" description="Disordered" evidence="1">
    <location>
        <begin position="1"/>
        <end position="69"/>
    </location>
</feature>
<evidence type="ECO:0000256" key="2">
    <source>
        <dbReference type="SAM" id="Phobius"/>
    </source>
</evidence>
<comment type="caution">
    <text evidence="3">The sequence shown here is derived from an EMBL/GenBank/DDBJ whole genome shotgun (WGS) entry which is preliminary data.</text>
</comment>
<feature type="transmembrane region" description="Helical" evidence="2">
    <location>
        <begin position="415"/>
        <end position="435"/>
    </location>
</feature>
<keyword evidence="2" id="KW-1133">Transmembrane helix</keyword>
<feature type="compositionally biased region" description="Basic and acidic residues" evidence="1">
    <location>
        <begin position="19"/>
        <end position="49"/>
    </location>
</feature>
<feature type="transmembrane region" description="Helical" evidence="2">
    <location>
        <begin position="383"/>
        <end position="403"/>
    </location>
</feature>
<protein>
    <submittedName>
        <fullName evidence="3">Uncharacterized protein</fullName>
    </submittedName>
</protein>
<keyword evidence="4" id="KW-1185">Reference proteome</keyword>
<keyword evidence="2" id="KW-0812">Transmembrane</keyword>
<feature type="transmembrane region" description="Helical" evidence="2">
    <location>
        <begin position="289"/>
        <end position="310"/>
    </location>
</feature>
<reference evidence="3 4" key="1">
    <citation type="journal article" date="2022" name="Nat. Plants">
        <title>Genomes of leafy and leafless Platanthera orchids illuminate the evolution of mycoheterotrophy.</title>
        <authorList>
            <person name="Li M.H."/>
            <person name="Liu K.W."/>
            <person name="Li Z."/>
            <person name="Lu H.C."/>
            <person name="Ye Q.L."/>
            <person name="Zhang D."/>
            <person name="Wang J.Y."/>
            <person name="Li Y.F."/>
            <person name="Zhong Z.M."/>
            <person name="Liu X."/>
            <person name="Yu X."/>
            <person name="Liu D.K."/>
            <person name="Tu X.D."/>
            <person name="Liu B."/>
            <person name="Hao Y."/>
            <person name="Liao X.Y."/>
            <person name="Jiang Y.T."/>
            <person name="Sun W.H."/>
            <person name="Chen J."/>
            <person name="Chen Y.Q."/>
            <person name="Ai Y."/>
            <person name="Zhai J.W."/>
            <person name="Wu S.S."/>
            <person name="Zhou Z."/>
            <person name="Hsiao Y.Y."/>
            <person name="Wu W.L."/>
            <person name="Chen Y.Y."/>
            <person name="Lin Y.F."/>
            <person name="Hsu J.L."/>
            <person name="Li C.Y."/>
            <person name="Wang Z.W."/>
            <person name="Zhao X."/>
            <person name="Zhong W.Y."/>
            <person name="Ma X.K."/>
            <person name="Ma L."/>
            <person name="Huang J."/>
            <person name="Chen G.Z."/>
            <person name="Huang M.Z."/>
            <person name="Huang L."/>
            <person name="Peng D.H."/>
            <person name="Luo Y.B."/>
            <person name="Zou S.Q."/>
            <person name="Chen S.P."/>
            <person name="Lan S."/>
            <person name="Tsai W.C."/>
            <person name="Van de Peer Y."/>
            <person name="Liu Z.J."/>
        </authorList>
    </citation>
    <scope>NUCLEOTIDE SEQUENCE [LARGE SCALE GENOMIC DNA]</scope>
    <source>
        <strain evidence="3">Lor287</strain>
    </source>
</reference>